<feature type="compositionally biased region" description="Acidic residues" evidence="1">
    <location>
        <begin position="137"/>
        <end position="151"/>
    </location>
</feature>
<proteinExistence type="predicted"/>
<feature type="compositionally biased region" description="Basic and acidic residues" evidence="1">
    <location>
        <begin position="278"/>
        <end position="289"/>
    </location>
</feature>
<evidence type="ECO:0000259" key="2">
    <source>
        <dbReference type="PROSITE" id="PS51184"/>
    </source>
</evidence>
<dbReference type="VEuPathDB" id="FungiDB:Malapachy_1324"/>
<dbReference type="Gene3D" id="2.60.120.10">
    <property type="entry name" value="Jelly Rolls"/>
    <property type="match status" value="2"/>
</dbReference>
<reference evidence="3 4" key="1">
    <citation type="submission" date="2015-07" db="EMBL/GenBank/DDBJ databases">
        <title>Draft Genome Sequence of Malassezia furfur CBS1878 and Malassezia pachydermatis CBS1879.</title>
        <authorList>
            <person name="Triana S."/>
            <person name="Ohm R."/>
            <person name="Gonzalez A."/>
            <person name="DeCock H."/>
            <person name="Restrepo S."/>
            <person name="Celis A."/>
        </authorList>
    </citation>
    <scope>NUCLEOTIDE SEQUENCE [LARGE SCALE GENOMIC DNA]</scope>
    <source>
        <strain evidence="3 4">CBS 1879</strain>
    </source>
</reference>
<feature type="region of interest" description="Disordered" evidence="1">
    <location>
        <begin position="269"/>
        <end position="314"/>
    </location>
</feature>
<sequence length="441" mass="49696">MALLSRDGALANARLRFTSVLWAMYEGWAPAPEDRTVPVEPSSIGAKEMWTKYIEPRRPVVLQGLLDDQCWHGEKWTQLAYLKDKAGSATVKVEPIHPDEHCFGTAMPRQTMSFAEFLDLVQNPDEAGQYYLTTQYEQDEEEDEEDEEEPVLDPVLPSPTHKLRSDLPLHPRVLGDLVLQQCNLWIGSGRDEKSSGLHHDFHDNLYILLSGHKRFVLFPPSAYPYLHLRGTVTHLHPNGLLVYEEGDRIRADGLDELDAAHWRMAARAQRTTRKRSRASRDESDVHAAYDEDDEGGILENASEAGSEFGGGEDGEEWLLSLDKNENQEPPSFSLIKPYTLHKHFDIHPAMPTPEGATSTTSPLPECPAPLIVDLKPGQMLYLPASWFHEVTSSATGSEPHMALNYWMHPPDGHEAAYTDKEVWDHVRTRVLAAAESSDERI</sequence>
<dbReference type="Pfam" id="PF13621">
    <property type="entry name" value="Cupin_8"/>
    <property type="match status" value="1"/>
</dbReference>
<gene>
    <name evidence="3" type="ORF">Malapachy_1324</name>
</gene>
<dbReference type="InterPro" id="IPR014710">
    <property type="entry name" value="RmlC-like_jellyroll"/>
</dbReference>
<name>A0A0N0RRX7_9BASI</name>
<dbReference type="InterPro" id="IPR041667">
    <property type="entry name" value="Cupin_8"/>
</dbReference>
<dbReference type="AlphaFoldDB" id="A0A0N0RRX7"/>
<organism evidence="3 4">
    <name type="scientific">Malassezia pachydermatis</name>
    <dbReference type="NCBI Taxonomy" id="77020"/>
    <lineage>
        <taxon>Eukaryota</taxon>
        <taxon>Fungi</taxon>
        <taxon>Dikarya</taxon>
        <taxon>Basidiomycota</taxon>
        <taxon>Ustilaginomycotina</taxon>
        <taxon>Malasseziomycetes</taxon>
        <taxon>Malasseziales</taxon>
        <taxon>Malasseziaceae</taxon>
        <taxon>Malassezia</taxon>
    </lineage>
</organism>
<dbReference type="InterPro" id="IPR003347">
    <property type="entry name" value="JmjC_dom"/>
</dbReference>
<dbReference type="EMBL" id="LGAV01000009">
    <property type="protein sequence ID" value="KOS12729.1"/>
    <property type="molecule type" value="Genomic_DNA"/>
</dbReference>
<dbReference type="SUPFAM" id="SSF51197">
    <property type="entry name" value="Clavaminate synthase-like"/>
    <property type="match status" value="1"/>
</dbReference>
<feature type="domain" description="JmjC" evidence="2">
    <location>
        <begin position="145"/>
        <end position="424"/>
    </location>
</feature>
<evidence type="ECO:0000313" key="4">
    <source>
        <dbReference type="Proteomes" id="UP000037751"/>
    </source>
</evidence>
<dbReference type="Proteomes" id="UP000037751">
    <property type="component" value="Unassembled WGS sequence"/>
</dbReference>
<dbReference type="PANTHER" id="PTHR12461">
    <property type="entry name" value="HYPOXIA-INDUCIBLE FACTOR 1 ALPHA INHIBITOR-RELATED"/>
    <property type="match status" value="1"/>
</dbReference>
<protein>
    <recommendedName>
        <fullName evidence="2">JmjC domain-containing protein</fullName>
    </recommendedName>
</protein>
<evidence type="ECO:0000256" key="1">
    <source>
        <dbReference type="SAM" id="MobiDB-lite"/>
    </source>
</evidence>
<keyword evidence="4" id="KW-1185">Reference proteome</keyword>
<feature type="region of interest" description="Disordered" evidence="1">
    <location>
        <begin position="136"/>
        <end position="158"/>
    </location>
</feature>
<comment type="caution">
    <text evidence="3">The sequence shown here is derived from an EMBL/GenBank/DDBJ whole genome shotgun (WGS) entry which is preliminary data.</text>
</comment>
<dbReference type="OrthoDB" id="415358at2759"/>
<accession>A0A0N0RRX7</accession>
<dbReference type="PROSITE" id="PS51184">
    <property type="entry name" value="JMJC"/>
    <property type="match status" value="1"/>
</dbReference>
<dbReference type="STRING" id="77020.A0A0N0RRX7"/>
<dbReference type="PANTHER" id="PTHR12461:SF100">
    <property type="entry name" value="JMJC DOMAIN-CONTAINING PROTEIN 4"/>
    <property type="match status" value="1"/>
</dbReference>
<dbReference type="RefSeq" id="XP_017990361.1">
    <property type="nucleotide sequence ID" value="XM_018135829.1"/>
</dbReference>
<evidence type="ECO:0000313" key="3">
    <source>
        <dbReference type="EMBL" id="KOS12729.1"/>
    </source>
</evidence>
<dbReference type="GeneID" id="28727704"/>